<comment type="pathway">
    <text evidence="1 7">Cell wall biogenesis; peptidoglycan biosynthesis.</text>
</comment>
<dbReference type="PANTHER" id="PTHR36699:SF1">
    <property type="entry name" value="L,D-TRANSPEPTIDASE YAFK-RELATED"/>
    <property type="match status" value="1"/>
</dbReference>
<evidence type="ECO:0000256" key="6">
    <source>
        <dbReference type="ARBA" id="ARBA00023316"/>
    </source>
</evidence>
<accession>A0A3D8IP04</accession>
<comment type="similarity">
    <text evidence="2">Belongs to the YkuD family.</text>
</comment>
<organism evidence="9 10">
    <name type="scientific">Helicobacter equorum</name>
    <dbReference type="NCBI Taxonomy" id="361872"/>
    <lineage>
        <taxon>Bacteria</taxon>
        <taxon>Pseudomonadati</taxon>
        <taxon>Campylobacterota</taxon>
        <taxon>Epsilonproteobacteria</taxon>
        <taxon>Campylobacterales</taxon>
        <taxon>Helicobacteraceae</taxon>
        <taxon>Helicobacter</taxon>
    </lineage>
</organism>
<reference evidence="9 10" key="1">
    <citation type="submission" date="2018-04" db="EMBL/GenBank/DDBJ databases">
        <title>Novel Campyloabacter and Helicobacter Species and Strains.</title>
        <authorList>
            <person name="Mannion A.J."/>
            <person name="Shen Z."/>
            <person name="Fox J.G."/>
        </authorList>
    </citation>
    <scope>NUCLEOTIDE SEQUENCE [LARGE SCALE GENOMIC DNA]</scope>
    <source>
        <strain evidence="9 10">MIT 12-6600</strain>
    </source>
</reference>
<dbReference type="GO" id="GO:0071555">
    <property type="term" value="P:cell wall organization"/>
    <property type="evidence" value="ECO:0007669"/>
    <property type="project" value="UniProtKB-UniRule"/>
</dbReference>
<dbReference type="InterPro" id="IPR038063">
    <property type="entry name" value="Transpep_catalytic_dom"/>
</dbReference>
<dbReference type="UniPathway" id="UPA00219"/>
<evidence type="ECO:0000256" key="5">
    <source>
        <dbReference type="ARBA" id="ARBA00022984"/>
    </source>
</evidence>
<keyword evidence="4 7" id="KW-0133">Cell shape</keyword>
<evidence type="ECO:0000256" key="1">
    <source>
        <dbReference type="ARBA" id="ARBA00004752"/>
    </source>
</evidence>
<evidence type="ECO:0000256" key="4">
    <source>
        <dbReference type="ARBA" id="ARBA00022960"/>
    </source>
</evidence>
<feature type="active site" description="Proton donor/acceptor" evidence="7">
    <location>
        <position position="152"/>
    </location>
</feature>
<evidence type="ECO:0000256" key="3">
    <source>
        <dbReference type="ARBA" id="ARBA00022679"/>
    </source>
</evidence>
<dbReference type="SUPFAM" id="SSF54427">
    <property type="entry name" value="NTF2-like"/>
    <property type="match status" value="1"/>
</dbReference>
<dbReference type="CDD" id="cd16913">
    <property type="entry name" value="YkuD_like"/>
    <property type="match status" value="1"/>
</dbReference>
<dbReference type="Pfam" id="PF03734">
    <property type="entry name" value="YkuD"/>
    <property type="match status" value="1"/>
</dbReference>
<dbReference type="GO" id="GO:0016740">
    <property type="term" value="F:transferase activity"/>
    <property type="evidence" value="ECO:0007669"/>
    <property type="project" value="UniProtKB-KW"/>
</dbReference>
<gene>
    <name evidence="9" type="ORF">CQA54_05935</name>
</gene>
<dbReference type="PROSITE" id="PS52029">
    <property type="entry name" value="LD_TPASE"/>
    <property type="match status" value="1"/>
</dbReference>
<feature type="active site" description="Nucleophile" evidence="7">
    <location>
        <position position="168"/>
    </location>
</feature>
<dbReference type="InterPro" id="IPR056203">
    <property type="entry name" value="Cds6_C"/>
</dbReference>
<dbReference type="Gene3D" id="2.40.440.10">
    <property type="entry name" value="L,D-transpeptidase catalytic domain-like"/>
    <property type="match status" value="1"/>
</dbReference>
<proteinExistence type="inferred from homology"/>
<keyword evidence="3" id="KW-0808">Transferase</keyword>
<dbReference type="OrthoDB" id="9809748at2"/>
<keyword evidence="6 7" id="KW-0961">Cell wall biogenesis/degradation</keyword>
<dbReference type="GO" id="GO:0009252">
    <property type="term" value="P:peptidoglycan biosynthetic process"/>
    <property type="evidence" value="ECO:0007669"/>
    <property type="project" value="UniProtKB-UniPathway"/>
</dbReference>
<evidence type="ECO:0000313" key="9">
    <source>
        <dbReference type="EMBL" id="RDU66952.1"/>
    </source>
</evidence>
<keyword evidence="10" id="KW-1185">Reference proteome</keyword>
<comment type="caution">
    <text evidence="9">The sequence shown here is derived from an EMBL/GenBank/DDBJ whole genome shotgun (WGS) entry which is preliminary data.</text>
</comment>
<dbReference type="Proteomes" id="UP000256514">
    <property type="component" value="Unassembled WGS sequence"/>
</dbReference>
<dbReference type="EMBL" id="NXLT01000004">
    <property type="protein sequence ID" value="RDU66952.1"/>
    <property type="molecule type" value="Genomic_DNA"/>
</dbReference>
<dbReference type="PANTHER" id="PTHR36699">
    <property type="entry name" value="LD-TRANSPEPTIDASE"/>
    <property type="match status" value="1"/>
</dbReference>
<keyword evidence="5 7" id="KW-0573">Peptidoglycan synthesis</keyword>
<dbReference type="GO" id="GO:0008360">
    <property type="term" value="P:regulation of cell shape"/>
    <property type="evidence" value="ECO:0007669"/>
    <property type="project" value="UniProtKB-UniRule"/>
</dbReference>
<dbReference type="Pfam" id="PF24125">
    <property type="entry name" value="Cds6_C"/>
    <property type="match status" value="1"/>
</dbReference>
<dbReference type="InterPro" id="IPR032710">
    <property type="entry name" value="NTF2-like_dom_sf"/>
</dbReference>
<sequence>MAQSPQEPLDEATFELIKLYQQKGLASVQEKLESYLLSPSYWLRVIGQKDVSYGYFQNARYVFVSNKAIPDLRLFKVTNQGFDLLGSSSALVAKGKGHKKLEGDLTTPIGVYDLTARLSNLPPYYGPLAFATDYPNTYDRSLKRTGSGIWIHGLPLDGNREELNTKGCIAIDNEILKKYDSLVDYKDTVVIIFEGDLHTMDATQVAQILAGLYQWKEMWRKGDLAGYLDFYDTQNFIRQDGMRYKAFAEYKSRVFAKNEEKQIKLSAIDIVPFPNEEGREMYRVNFRQDYKASLNGRVSFSSNHRKDLYVWLENGKMKILSEK</sequence>
<name>A0A3D8IP04_9HELI</name>
<evidence type="ECO:0000313" key="10">
    <source>
        <dbReference type="Proteomes" id="UP000256514"/>
    </source>
</evidence>
<evidence type="ECO:0000256" key="7">
    <source>
        <dbReference type="PROSITE-ProRule" id="PRU01373"/>
    </source>
</evidence>
<dbReference type="RefSeq" id="WP_115571263.1">
    <property type="nucleotide sequence ID" value="NZ_NXLT01000004.1"/>
</dbReference>
<dbReference type="AlphaFoldDB" id="A0A3D8IP04"/>
<dbReference type="SUPFAM" id="SSF141523">
    <property type="entry name" value="L,D-transpeptidase catalytic domain-like"/>
    <property type="match status" value="1"/>
</dbReference>
<protein>
    <submittedName>
        <fullName evidence="9">Peptidase</fullName>
    </submittedName>
</protein>
<evidence type="ECO:0000256" key="2">
    <source>
        <dbReference type="ARBA" id="ARBA00005992"/>
    </source>
</evidence>
<dbReference type="InterPro" id="IPR005490">
    <property type="entry name" value="LD_TPept_cat_dom"/>
</dbReference>
<evidence type="ECO:0000259" key="8">
    <source>
        <dbReference type="PROSITE" id="PS52029"/>
    </source>
</evidence>
<dbReference type="GO" id="GO:0004180">
    <property type="term" value="F:carboxypeptidase activity"/>
    <property type="evidence" value="ECO:0007669"/>
    <property type="project" value="UniProtKB-ARBA"/>
</dbReference>
<feature type="domain" description="L,D-TPase catalytic" evidence="8">
    <location>
        <begin position="61"/>
        <end position="193"/>
    </location>
</feature>